<proteinExistence type="predicted"/>
<evidence type="ECO:0000313" key="2">
    <source>
        <dbReference type="Proteomes" id="UP001433268"/>
    </source>
</evidence>
<evidence type="ECO:0000313" key="1">
    <source>
        <dbReference type="EMBL" id="KAK8075634.1"/>
    </source>
</evidence>
<gene>
    <name evidence="1" type="ORF">PG997_010297</name>
</gene>
<dbReference type="Pfam" id="PF26639">
    <property type="entry name" value="Het-6_barrel"/>
    <property type="match status" value="1"/>
</dbReference>
<name>A0ABR1W0C5_9PEZI</name>
<comment type="caution">
    <text evidence="1">The sequence shown here is derived from an EMBL/GenBank/DDBJ whole genome shotgun (WGS) entry which is preliminary data.</text>
</comment>
<protein>
    <submittedName>
        <fullName evidence="1">Heterokaryon incompatibility protein-domain-containing protein</fullName>
    </submittedName>
</protein>
<dbReference type="Proteomes" id="UP001433268">
    <property type="component" value="Unassembled WGS sequence"/>
</dbReference>
<dbReference type="GeneID" id="92047672"/>
<accession>A0ABR1W0C5</accession>
<dbReference type="RefSeq" id="XP_066666574.1">
    <property type="nucleotide sequence ID" value="XM_066814612.1"/>
</dbReference>
<dbReference type="EMBL" id="JAQQWN010000007">
    <property type="protein sequence ID" value="KAK8075634.1"/>
    <property type="molecule type" value="Genomic_DNA"/>
</dbReference>
<reference evidence="1 2" key="1">
    <citation type="submission" date="2023-01" db="EMBL/GenBank/DDBJ databases">
        <title>Analysis of 21 Apiospora genomes using comparative genomics revels a genus with tremendous synthesis potential of carbohydrate active enzymes and secondary metabolites.</title>
        <authorList>
            <person name="Sorensen T."/>
        </authorList>
    </citation>
    <scope>NUCLEOTIDE SEQUENCE [LARGE SCALE GENOMIC DNA]</scope>
    <source>
        <strain evidence="1 2">CBS 114990</strain>
    </source>
</reference>
<keyword evidence="2" id="KW-1185">Reference proteome</keyword>
<sequence length="137" mass="15503">MGGRQQELMFLGKSIQQWAKGTARNLPFLFTCMCQAMKLQAGSQYQIRREVLPDLFYYVEHDMRLMATTTGHIGWAHVRARAKDSIFILKGSTVPVILRPRPEGGFVLVGDAFVCGMMSGEAMKPDEDPLWTEIQIH</sequence>
<organism evidence="1 2">
    <name type="scientific">Apiospora hydei</name>
    <dbReference type="NCBI Taxonomy" id="1337664"/>
    <lineage>
        <taxon>Eukaryota</taxon>
        <taxon>Fungi</taxon>
        <taxon>Dikarya</taxon>
        <taxon>Ascomycota</taxon>
        <taxon>Pezizomycotina</taxon>
        <taxon>Sordariomycetes</taxon>
        <taxon>Xylariomycetidae</taxon>
        <taxon>Amphisphaeriales</taxon>
        <taxon>Apiosporaceae</taxon>
        <taxon>Apiospora</taxon>
    </lineage>
</organism>